<comment type="caution">
    <text evidence="2">The sequence shown here is derived from an EMBL/GenBank/DDBJ whole genome shotgun (WGS) entry which is preliminary data.</text>
</comment>
<dbReference type="PANTHER" id="PTHR12697">
    <property type="entry name" value="PBS LYASE HEAT-LIKE PROTEIN"/>
    <property type="match status" value="1"/>
</dbReference>
<dbReference type="SUPFAM" id="SSF48371">
    <property type="entry name" value="ARM repeat"/>
    <property type="match status" value="1"/>
</dbReference>
<dbReference type="InterPro" id="IPR016024">
    <property type="entry name" value="ARM-type_fold"/>
</dbReference>
<dbReference type="SMART" id="SM00567">
    <property type="entry name" value="EZ_HEAT"/>
    <property type="match status" value="4"/>
</dbReference>
<reference evidence="2 3" key="1">
    <citation type="journal article" date="2019" name="Int. J. Syst. Evol. Microbiol.">
        <title>The Global Catalogue of Microorganisms (GCM) 10K type strain sequencing project: providing services to taxonomists for standard genome sequencing and annotation.</title>
        <authorList>
            <consortium name="The Broad Institute Genomics Platform"/>
            <consortium name="The Broad Institute Genome Sequencing Center for Infectious Disease"/>
            <person name="Wu L."/>
            <person name="Ma J."/>
        </authorList>
    </citation>
    <scope>NUCLEOTIDE SEQUENCE [LARGE SCALE GENOMIC DNA]</scope>
    <source>
        <strain evidence="2 3">CGMCC 1.10390</strain>
    </source>
</reference>
<evidence type="ECO:0000313" key="3">
    <source>
        <dbReference type="Proteomes" id="UP001597034"/>
    </source>
</evidence>
<evidence type="ECO:0000256" key="1">
    <source>
        <dbReference type="SAM" id="MobiDB-lite"/>
    </source>
</evidence>
<sequence length="410" mass="44856">MSEDEGDAGDESTEEVAVADVESLRERLDDISEALDAAETEAELDEVEADIEALEGDLEAAELPEPDDEDEEPPAEALESDLTDARDDLEEQRGPYGEDVVANVEEAKSTVADTRWTEDGEPDVIAAVNDFLGTDLLDVSADADSIEDAETFLEDAAATVEAMGLDPDDDTEDIASLLAASEELLAGLEDAEEWDDLSQKEMLDYHGFYDVLDHRKDFPPEWNAIKIFERDMDAEKILIGLEMFESDFMERHCLEALENFGPEEALDPMMQRAQRRDKKAVSILGKIGSDEPVETLVEYVDADSDKELQKVTFRALGEIGSEEATQAIANKLAAEDAMTRSRAARALGLIGDTRAVEPLADVLADDEDDTVRSSAAWALNRIGTEAALDAVGEYADDHSFLVQEEAKKAV</sequence>
<feature type="region of interest" description="Disordered" evidence="1">
    <location>
        <begin position="52"/>
        <end position="97"/>
    </location>
</feature>
<protein>
    <submittedName>
        <fullName evidence="2">HEAT repeat domain-containing protein</fullName>
    </submittedName>
</protein>
<keyword evidence="3" id="KW-1185">Reference proteome</keyword>
<name>A0ABD6DIY0_9EURY</name>
<proteinExistence type="predicted"/>
<accession>A0ABD6DIY0</accession>
<dbReference type="EMBL" id="JBHUDO010000001">
    <property type="protein sequence ID" value="MFD1645053.1"/>
    <property type="molecule type" value="Genomic_DNA"/>
</dbReference>
<dbReference type="AlphaFoldDB" id="A0ABD6DIY0"/>
<dbReference type="Gene3D" id="1.25.10.10">
    <property type="entry name" value="Leucine-rich Repeat Variant"/>
    <property type="match status" value="1"/>
</dbReference>
<organism evidence="2 3">
    <name type="scientific">Haloarchaeobius litoreus</name>
    <dbReference type="NCBI Taxonomy" id="755306"/>
    <lineage>
        <taxon>Archaea</taxon>
        <taxon>Methanobacteriati</taxon>
        <taxon>Methanobacteriota</taxon>
        <taxon>Stenosarchaea group</taxon>
        <taxon>Halobacteria</taxon>
        <taxon>Halobacteriales</taxon>
        <taxon>Halorubellaceae</taxon>
        <taxon>Haloarchaeobius</taxon>
    </lineage>
</organism>
<dbReference type="InterPro" id="IPR011989">
    <property type="entry name" value="ARM-like"/>
</dbReference>
<evidence type="ECO:0000313" key="2">
    <source>
        <dbReference type="EMBL" id="MFD1645053.1"/>
    </source>
</evidence>
<gene>
    <name evidence="2" type="ORF">ACFSBL_05085</name>
</gene>
<dbReference type="PANTHER" id="PTHR12697:SF5">
    <property type="entry name" value="DEOXYHYPUSINE HYDROXYLASE"/>
    <property type="match status" value="1"/>
</dbReference>
<dbReference type="Pfam" id="PF13646">
    <property type="entry name" value="HEAT_2"/>
    <property type="match status" value="1"/>
</dbReference>
<dbReference type="Proteomes" id="UP001597034">
    <property type="component" value="Unassembled WGS sequence"/>
</dbReference>
<feature type="compositionally biased region" description="Acidic residues" evidence="1">
    <location>
        <begin position="52"/>
        <end position="90"/>
    </location>
</feature>
<dbReference type="InterPro" id="IPR004155">
    <property type="entry name" value="PBS_lyase_HEAT"/>
</dbReference>
<dbReference type="RefSeq" id="WP_256400291.1">
    <property type="nucleotide sequence ID" value="NZ_JANHJR010000002.1"/>
</dbReference>